<dbReference type="InterPro" id="IPR011037">
    <property type="entry name" value="Pyrv_Knase-like_insert_dom_sf"/>
</dbReference>
<feature type="domain" description="MOSC" evidence="2">
    <location>
        <begin position="29"/>
        <end position="172"/>
    </location>
</feature>
<name>A0A1I6W9Q6_9ACTN</name>
<dbReference type="STRING" id="1176198.SAMN05444716_11546"/>
<dbReference type="RefSeq" id="WP_019435347.1">
    <property type="nucleotide sequence ID" value="NZ_FPAB01000015.1"/>
</dbReference>
<dbReference type="GO" id="GO:0003824">
    <property type="term" value="F:catalytic activity"/>
    <property type="evidence" value="ECO:0007669"/>
    <property type="project" value="InterPro"/>
</dbReference>
<dbReference type="PROSITE" id="PS51340">
    <property type="entry name" value="MOSC"/>
    <property type="match status" value="1"/>
</dbReference>
<dbReference type="Pfam" id="PF03473">
    <property type="entry name" value="MOSC"/>
    <property type="match status" value="1"/>
</dbReference>
<dbReference type="GO" id="GO:0030151">
    <property type="term" value="F:molybdenum ion binding"/>
    <property type="evidence" value="ECO:0007669"/>
    <property type="project" value="InterPro"/>
</dbReference>
<feature type="region of interest" description="Disordered" evidence="1">
    <location>
        <begin position="220"/>
        <end position="243"/>
    </location>
</feature>
<dbReference type="PANTHER" id="PTHR30212:SF2">
    <property type="entry name" value="PROTEIN YIIM"/>
    <property type="match status" value="1"/>
</dbReference>
<evidence type="ECO:0000313" key="4">
    <source>
        <dbReference type="Proteomes" id="UP000198873"/>
    </source>
</evidence>
<dbReference type="SUPFAM" id="SSF50800">
    <property type="entry name" value="PK beta-barrel domain-like"/>
    <property type="match status" value="1"/>
</dbReference>
<gene>
    <name evidence="3" type="ORF">SAMN05444716_11546</name>
</gene>
<accession>A0A1I6W9Q6</accession>
<feature type="compositionally biased region" description="Low complexity" evidence="1">
    <location>
        <begin position="220"/>
        <end position="237"/>
    </location>
</feature>
<evidence type="ECO:0000313" key="3">
    <source>
        <dbReference type="EMBL" id="SFT22737.1"/>
    </source>
</evidence>
<dbReference type="Gene3D" id="2.40.33.20">
    <property type="entry name" value="PK beta-barrel domain-like"/>
    <property type="match status" value="1"/>
</dbReference>
<reference evidence="4" key="1">
    <citation type="submission" date="2016-10" db="EMBL/GenBank/DDBJ databases">
        <authorList>
            <person name="Varghese N."/>
            <person name="Submissions S."/>
        </authorList>
    </citation>
    <scope>NUCLEOTIDE SEQUENCE [LARGE SCALE GENOMIC DNA]</scope>
    <source>
        <strain evidence="4">CGMCC 4.7047</strain>
    </source>
</reference>
<protein>
    <submittedName>
        <fullName evidence="3">MOSC domain-containing protein YiiM</fullName>
    </submittedName>
</protein>
<sequence length="243" mass="25292">MKLLSVNTGRARVVPYTDTAGGLTGIDKRPVAGPVAVAAPGPRGAGGSGLAGDDVCDLRHHGGDDQAVYVFAREDLDRWESVLGRALSPGVFGENLTTSGIDVSGTLIGERWRIGDDLVLEATAPRIPCRTFADWLGERGWVKRFTQDAAPGAYFRVLRPGSVRAGDPVQVLHRPDHEVTVSFLFRARTTAPELRPRVIAAGSALSAEEHARALAWAEPAPAPGAASAPAQGAASAPGPAPVG</sequence>
<evidence type="ECO:0000256" key="1">
    <source>
        <dbReference type="SAM" id="MobiDB-lite"/>
    </source>
</evidence>
<keyword evidence="4" id="KW-1185">Reference proteome</keyword>
<dbReference type="GO" id="GO:0030170">
    <property type="term" value="F:pyridoxal phosphate binding"/>
    <property type="evidence" value="ECO:0007669"/>
    <property type="project" value="InterPro"/>
</dbReference>
<dbReference type="PANTHER" id="PTHR30212">
    <property type="entry name" value="PROTEIN YIIM"/>
    <property type="match status" value="1"/>
</dbReference>
<evidence type="ECO:0000259" key="2">
    <source>
        <dbReference type="PROSITE" id="PS51340"/>
    </source>
</evidence>
<dbReference type="Proteomes" id="UP000198873">
    <property type="component" value="Unassembled WGS sequence"/>
</dbReference>
<proteinExistence type="predicted"/>
<dbReference type="AlphaFoldDB" id="A0A1I6W9Q6"/>
<organism evidence="3 4">
    <name type="scientific">Streptomyces harbinensis</name>
    <dbReference type="NCBI Taxonomy" id="1176198"/>
    <lineage>
        <taxon>Bacteria</taxon>
        <taxon>Bacillati</taxon>
        <taxon>Actinomycetota</taxon>
        <taxon>Actinomycetes</taxon>
        <taxon>Kitasatosporales</taxon>
        <taxon>Streptomycetaceae</taxon>
        <taxon>Streptomyces</taxon>
    </lineage>
</organism>
<dbReference type="InterPro" id="IPR052353">
    <property type="entry name" value="Benzoxazolinone_Detox_Enz"/>
</dbReference>
<dbReference type="EMBL" id="FPAB01000015">
    <property type="protein sequence ID" value="SFT22737.1"/>
    <property type="molecule type" value="Genomic_DNA"/>
</dbReference>
<dbReference type="InterPro" id="IPR005302">
    <property type="entry name" value="MoCF_Sase_C"/>
</dbReference>